<gene>
    <name evidence="1" type="ORF">ACD_78C00091G0005</name>
</gene>
<comment type="caution">
    <text evidence="1">The sequence shown here is derived from an EMBL/GenBank/DDBJ whole genome shotgun (WGS) entry which is preliminary data.</text>
</comment>
<proteinExistence type="predicted"/>
<organism evidence="1">
    <name type="scientific">uncultured bacterium</name>
    <name type="common">gcode 4</name>
    <dbReference type="NCBI Taxonomy" id="1234023"/>
    <lineage>
        <taxon>Bacteria</taxon>
        <taxon>environmental samples</taxon>
    </lineage>
</organism>
<evidence type="ECO:0000313" key="1">
    <source>
        <dbReference type="EMBL" id="EKD30318.1"/>
    </source>
</evidence>
<sequence length="182" mass="21350">MSTQYKKHSIHHPSRTSSIQPSIFSPFTAIMRISDDFTIHFLRYFSYFSFFESKDSFILNNRSSVIFHEILKVPLSGIVDIVLSSTHIPEATASIWTLFPYQSSKEKSGHHSFLLWDKSWTHFWIRISQSISSHIREEKFSGFKNCPINSLSRCFLCSKYFESTQDRNFIFAPGYEFFNSSR</sequence>
<accession>K1YDJ3</accession>
<reference evidence="1" key="1">
    <citation type="journal article" date="2012" name="Science">
        <title>Fermentation, hydrogen, and sulfur metabolism in multiple uncultivated bacterial phyla.</title>
        <authorList>
            <person name="Wrighton K.C."/>
            <person name="Thomas B.C."/>
            <person name="Sharon I."/>
            <person name="Miller C.S."/>
            <person name="Castelle C.J."/>
            <person name="VerBerkmoes N.C."/>
            <person name="Wilkins M.J."/>
            <person name="Hettich R.L."/>
            <person name="Lipton M.S."/>
            <person name="Williams K.H."/>
            <person name="Long P.E."/>
            <person name="Banfield J.F."/>
        </authorList>
    </citation>
    <scope>NUCLEOTIDE SEQUENCE [LARGE SCALE GENOMIC DNA]</scope>
</reference>
<name>K1YDJ3_9BACT</name>
<protein>
    <submittedName>
        <fullName evidence="1">Uncharacterized protein</fullName>
    </submittedName>
</protein>
<dbReference type="EMBL" id="AMFJ01034091">
    <property type="protein sequence ID" value="EKD30318.1"/>
    <property type="molecule type" value="Genomic_DNA"/>
</dbReference>
<dbReference type="AlphaFoldDB" id="K1YDJ3"/>